<name>A0ABR4IW28_9EURO</name>
<dbReference type="PANTHER" id="PTHR10039">
    <property type="entry name" value="AMELOGENIN"/>
    <property type="match status" value="1"/>
</dbReference>
<evidence type="ECO:0000259" key="2">
    <source>
        <dbReference type="Pfam" id="PF24883"/>
    </source>
</evidence>
<dbReference type="Pfam" id="PF24883">
    <property type="entry name" value="NPHP3_N"/>
    <property type="match status" value="1"/>
</dbReference>
<dbReference type="InterPro" id="IPR056884">
    <property type="entry name" value="NPHP3-like_N"/>
</dbReference>
<sequence>MVQDVKSRLEKAAGGLNGGRVAATVPKFKWPYTSKEVKTVLEELSRHKETINLALTADGLKTMLQALSNQTERSNGLAEMRASIKEIQTRIIMDKDHQKILDFFMPHNSKPNLKMSLRLRHPLTGLWLTEGDEFKQWLRSQNGKLCLSGIPGAGKTALAGLMIEEVLKETLRSTGAGCFFFCDYREPKTQDPANILSSLASQLARQSNGAYEILAGIMQDYTRKRAFQCLQIPQNYWMY</sequence>
<comment type="caution">
    <text evidence="3">The sequence shown here is derived from an EMBL/GenBank/DDBJ whole genome shotgun (WGS) entry which is preliminary data.</text>
</comment>
<dbReference type="SUPFAM" id="SSF52540">
    <property type="entry name" value="P-loop containing nucleoside triphosphate hydrolases"/>
    <property type="match status" value="1"/>
</dbReference>
<keyword evidence="1" id="KW-0677">Repeat</keyword>
<keyword evidence="4" id="KW-1185">Reference proteome</keyword>
<protein>
    <recommendedName>
        <fullName evidence="2">Nephrocystin 3-like N-terminal domain-containing protein</fullName>
    </recommendedName>
</protein>
<dbReference type="EMBL" id="JBFXLS010000007">
    <property type="protein sequence ID" value="KAL2831984.1"/>
    <property type="molecule type" value="Genomic_DNA"/>
</dbReference>
<proteinExistence type="predicted"/>
<dbReference type="Proteomes" id="UP001610335">
    <property type="component" value="Unassembled WGS sequence"/>
</dbReference>
<organism evidence="3 4">
    <name type="scientific">Aspergillus cavernicola</name>
    <dbReference type="NCBI Taxonomy" id="176166"/>
    <lineage>
        <taxon>Eukaryota</taxon>
        <taxon>Fungi</taxon>
        <taxon>Dikarya</taxon>
        <taxon>Ascomycota</taxon>
        <taxon>Pezizomycotina</taxon>
        <taxon>Eurotiomycetes</taxon>
        <taxon>Eurotiomycetidae</taxon>
        <taxon>Eurotiales</taxon>
        <taxon>Aspergillaceae</taxon>
        <taxon>Aspergillus</taxon>
        <taxon>Aspergillus subgen. Nidulantes</taxon>
    </lineage>
</organism>
<evidence type="ECO:0000313" key="3">
    <source>
        <dbReference type="EMBL" id="KAL2831984.1"/>
    </source>
</evidence>
<feature type="domain" description="Nephrocystin 3-like N-terminal" evidence="2">
    <location>
        <begin position="124"/>
        <end position="218"/>
    </location>
</feature>
<reference evidence="3 4" key="1">
    <citation type="submission" date="2024-07" db="EMBL/GenBank/DDBJ databases">
        <title>Section-level genome sequencing and comparative genomics of Aspergillus sections Usti and Cavernicolus.</title>
        <authorList>
            <consortium name="Lawrence Berkeley National Laboratory"/>
            <person name="Nybo J.L."/>
            <person name="Vesth T.C."/>
            <person name="Theobald S."/>
            <person name="Frisvad J.C."/>
            <person name="Larsen T.O."/>
            <person name="Kjaerboelling I."/>
            <person name="Rothschild-Mancinelli K."/>
            <person name="Lyhne E.K."/>
            <person name="Kogle M.E."/>
            <person name="Barry K."/>
            <person name="Clum A."/>
            <person name="Na H."/>
            <person name="Ledsgaard L."/>
            <person name="Lin J."/>
            <person name="Lipzen A."/>
            <person name="Kuo A."/>
            <person name="Riley R."/>
            <person name="Mondo S."/>
            <person name="LaButti K."/>
            <person name="Haridas S."/>
            <person name="Pangalinan J."/>
            <person name="Salamov A.A."/>
            <person name="Simmons B.A."/>
            <person name="Magnuson J.K."/>
            <person name="Chen J."/>
            <person name="Drula E."/>
            <person name="Henrissat B."/>
            <person name="Wiebenga A."/>
            <person name="Lubbers R.J."/>
            <person name="Gomes A.C."/>
            <person name="Makela M.R."/>
            <person name="Stajich J."/>
            <person name="Grigoriev I.V."/>
            <person name="Mortensen U.H."/>
            <person name="De vries R.P."/>
            <person name="Baker S.E."/>
            <person name="Andersen M.R."/>
        </authorList>
    </citation>
    <scope>NUCLEOTIDE SEQUENCE [LARGE SCALE GENOMIC DNA]</scope>
    <source>
        <strain evidence="3 4">CBS 600.67</strain>
    </source>
</reference>
<dbReference type="InterPro" id="IPR027417">
    <property type="entry name" value="P-loop_NTPase"/>
</dbReference>
<evidence type="ECO:0000313" key="4">
    <source>
        <dbReference type="Proteomes" id="UP001610335"/>
    </source>
</evidence>
<evidence type="ECO:0000256" key="1">
    <source>
        <dbReference type="ARBA" id="ARBA00022737"/>
    </source>
</evidence>
<dbReference type="PANTHER" id="PTHR10039:SF16">
    <property type="entry name" value="GPI INOSITOL-DEACYLASE"/>
    <property type="match status" value="1"/>
</dbReference>
<accession>A0ABR4IW28</accession>
<dbReference type="Gene3D" id="3.40.50.300">
    <property type="entry name" value="P-loop containing nucleotide triphosphate hydrolases"/>
    <property type="match status" value="1"/>
</dbReference>
<gene>
    <name evidence="3" type="ORF">BDW59DRAFT_114182</name>
</gene>